<proteinExistence type="predicted"/>
<dbReference type="Proteomes" id="UP001367508">
    <property type="component" value="Unassembled WGS sequence"/>
</dbReference>
<keyword evidence="2" id="KW-1185">Reference proteome</keyword>
<name>A0AAN9MVE2_CANGL</name>
<sequence>MEPVIHHLPGCYQVAFKNINGVFMAELLNHVRPGVQMNLTYLVLLTLFRLSLWSNILDPPKRHAILSLESILIWLGRGSMFFNLSFVQFSVKNMEAPGKLASELVPLAVGKGGDNGQLSPNAFRDQVWSVYLLVIGYSDSSRLR</sequence>
<dbReference type="EMBL" id="JAYMYQ010000001">
    <property type="protein sequence ID" value="KAK7361664.1"/>
    <property type="molecule type" value="Genomic_DNA"/>
</dbReference>
<gene>
    <name evidence="1" type="ORF">VNO77_03737</name>
</gene>
<evidence type="ECO:0000313" key="1">
    <source>
        <dbReference type="EMBL" id="KAK7361664.1"/>
    </source>
</evidence>
<comment type="caution">
    <text evidence="1">The sequence shown here is derived from an EMBL/GenBank/DDBJ whole genome shotgun (WGS) entry which is preliminary data.</text>
</comment>
<protein>
    <submittedName>
        <fullName evidence="1">Uncharacterized protein</fullName>
    </submittedName>
</protein>
<evidence type="ECO:0000313" key="2">
    <source>
        <dbReference type="Proteomes" id="UP001367508"/>
    </source>
</evidence>
<accession>A0AAN9MVE2</accession>
<reference evidence="1 2" key="1">
    <citation type="submission" date="2024-01" db="EMBL/GenBank/DDBJ databases">
        <title>The genomes of 5 underutilized Papilionoideae crops provide insights into root nodulation and disease resistanc.</title>
        <authorList>
            <person name="Jiang F."/>
        </authorList>
    </citation>
    <scope>NUCLEOTIDE SEQUENCE [LARGE SCALE GENOMIC DNA]</scope>
    <source>
        <strain evidence="1">LVBAO_FW01</strain>
        <tissue evidence="1">Leaves</tissue>
    </source>
</reference>
<organism evidence="1 2">
    <name type="scientific">Canavalia gladiata</name>
    <name type="common">Sword bean</name>
    <name type="synonym">Dolichos gladiatus</name>
    <dbReference type="NCBI Taxonomy" id="3824"/>
    <lineage>
        <taxon>Eukaryota</taxon>
        <taxon>Viridiplantae</taxon>
        <taxon>Streptophyta</taxon>
        <taxon>Embryophyta</taxon>
        <taxon>Tracheophyta</taxon>
        <taxon>Spermatophyta</taxon>
        <taxon>Magnoliopsida</taxon>
        <taxon>eudicotyledons</taxon>
        <taxon>Gunneridae</taxon>
        <taxon>Pentapetalae</taxon>
        <taxon>rosids</taxon>
        <taxon>fabids</taxon>
        <taxon>Fabales</taxon>
        <taxon>Fabaceae</taxon>
        <taxon>Papilionoideae</taxon>
        <taxon>50 kb inversion clade</taxon>
        <taxon>NPAAA clade</taxon>
        <taxon>indigoferoid/millettioid clade</taxon>
        <taxon>Phaseoleae</taxon>
        <taxon>Canavalia</taxon>
    </lineage>
</organism>
<dbReference type="AlphaFoldDB" id="A0AAN9MVE2"/>